<name>A0A5C3L1J4_COPMA</name>
<dbReference type="EMBL" id="ML210180">
    <property type="protein sequence ID" value="TFK25973.1"/>
    <property type="molecule type" value="Genomic_DNA"/>
</dbReference>
<sequence length="326" mass="36790">MRQLPPPTPTHVQNYERYLYRYRLVAGGTPLQFLISVEPQTGRPTQGKYTFRLSLKVNGVERPLCDPVERIMGSQGSTVDPRHLEFVVFVFPGKTSLPAGCLWSARVWMRVNGIDHRLFGDDDVWVGKDPDFNSIGEASFGRLKHQDTNQQVYNAFVGRALVSFTMRWERISSNLYKYILDYEASGVGANLFDDLRLKIDGDPRNISFLIFTVPANSVPTGASHKLRVWLKSPAPISQDLASVSYTLPFNDSFIYHRIWKTDDFKLGAHLNFEQLGHKMVMAFSTGGPETIAMPHPPFQPGHETRGSMGSLGSNDGMRKELGYQNF</sequence>
<dbReference type="Proteomes" id="UP000307440">
    <property type="component" value="Unassembled WGS sequence"/>
</dbReference>
<accession>A0A5C3L1J4</accession>
<dbReference type="OrthoDB" id="3210666at2759"/>
<protein>
    <submittedName>
        <fullName evidence="1">Uncharacterized protein</fullName>
    </submittedName>
</protein>
<gene>
    <name evidence="1" type="ORF">FA15DRAFT_667970</name>
</gene>
<reference evidence="1 2" key="1">
    <citation type="journal article" date="2019" name="Nat. Ecol. Evol.">
        <title>Megaphylogeny resolves global patterns of mushroom evolution.</title>
        <authorList>
            <person name="Varga T."/>
            <person name="Krizsan K."/>
            <person name="Foldi C."/>
            <person name="Dima B."/>
            <person name="Sanchez-Garcia M."/>
            <person name="Sanchez-Ramirez S."/>
            <person name="Szollosi G.J."/>
            <person name="Szarkandi J.G."/>
            <person name="Papp V."/>
            <person name="Albert L."/>
            <person name="Andreopoulos W."/>
            <person name="Angelini C."/>
            <person name="Antonin V."/>
            <person name="Barry K.W."/>
            <person name="Bougher N.L."/>
            <person name="Buchanan P."/>
            <person name="Buyck B."/>
            <person name="Bense V."/>
            <person name="Catcheside P."/>
            <person name="Chovatia M."/>
            <person name="Cooper J."/>
            <person name="Damon W."/>
            <person name="Desjardin D."/>
            <person name="Finy P."/>
            <person name="Geml J."/>
            <person name="Haridas S."/>
            <person name="Hughes K."/>
            <person name="Justo A."/>
            <person name="Karasinski D."/>
            <person name="Kautmanova I."/>
            <person name="Kiss B."/>
            <person name="Kocsube S."/>
            <person name="Kotiranta H."/>
            <person name="LaButti K.M."/>
            <person name="Lechner B.E."/>
            <person name="Liimatainen K."/>
            <person name="Lipzen A."/>
            <person name="Lukacs Z."/>
            <person name="Mihaltcheva S."/>
            <person name="Morgado L.N."/>
            <person name="Niskanen T."/>
            <person name="Noordeloos M.E."/>
            <person name="Ohm R.A."/>
            <person name="Ortiz-Santana B."/>
            <person name="Ovrebo C."/>
            <person name="Racz N."/>
            <person name="Riley R."/>
            <person name="Savchenko A."/>
            <person name="Shiryaev A."/>
            <person name="Soop K."/>
            <person name="Spirin V."/>
            <person name="Szebenyi C."/>
            <person name="Tomsovsky M."/>
            <person name="Tulloss R.E."/>
            <person name="Uehling J."/>
            <person name="Grigoriev I.V."/>
            <person name="Vagvolgyi C."/>
            <person name="Papp T."/>
            <person name="Martin F.M."/>
            <person name="Miettinen O."/>
            <person name="Hibbett D.S."/>
            <person name="Nagy L.G."/>
        </authorList>
    </citation>
    <scope>NUCLEOTIDE SEQUENCE [LARGE SCALE GENOMIC DNA]</scope>
    <source>
        <strain evidence="1 2">CBS 121175</strain>
    </source>
</reference>
<evidence type="ECO:0000313" key="1">
    <source>
        <dbReference type="EMBL" id="TFK25973.1"/>
    </source>
</evidence>
<evidence type="ECO:0000313" key="2">
    <source>
        <dbReference type="Proteomes" id="UP000307440"/>
    </source>
</evidence>
<organism evidence="1 2">
    <name type="scientific">Coprinopsis marcescibilis</name>
    <name type="common">Agaric fungus</name>
    <name type="synonym">Psathyrella marcescibilis</name>
    <dbReference type="NCBI Taxonomy" id="230819"/>
    <lineage>
        <taxon>Eukaryota</taxon>
        <taxon>Fungi</taxon>
        <taxon>Dikarya</taxon>
        <taxon>Basidiomycota</taxon>
        <taxon>Agaricomycotina</taxon>
        <taxon>Agaricomycetes</taxon>
        <taxon>Agaricomycetidae</taxon>
        <taxon>Agaricales</taxon>
        <taxon>Agaricineae</taxon>
        <taxon>Psathyrellaceae</taxon>
        <taxon>Coprinopsis</taxon>
    </lineage>
</organism>
<keyword evidence="2" id="KW-1185">Reference proteome</keyword>
<proteinExistence type="predicted"/>
<dbReference type="AlphaFoldDB" id="A0A5C3L1J4"/>
<dbReference type="STRING" id="230819.A0A5C3L1J4"/>